<comment type="caution">
    <text evidence="6">The sequence shown here is derived from an EMBL/GenBank/DDBJ whole genome shotgun (WGS) entry which is preliminary data.</text>
</comment>
<keyword evidence="2 3" id="KW-0067">ATP-binding</keyword>
<dbReference type="OrthoDB" id="9807790at2"/>
<feature type="region of interest" description="Disordered" evidence="4">
    <location>
        <begin position="1195"/>
        <end position="1226"/>
    </location>
</feature>
<proteinExistence type="predicted"/>
<feature type="compositionally biased region" description="Basic and acidic residues" evidence="4">
    <location>
        <begin position="262"/>
        <end position="272"/>
    </location>
</feature>
<protein>
    <submittedName>
        <fullName evidence="6">FtsK/SpoIIIE family protein</fullName>
    </submittedName>
</protein>
<feature type="region of interest" description="Disordered" evidence="4">
    <location>
        <begin position="260"/>
        <end position="293"/>
    </location>
</feature>
<keyword evidence="7" id="KW-1185">Reference proteome</keyword>
<reference evidence="6 7" key="1">
    <citation type="submission" date="2019-03" db="EMBL/GenBank/DDBJ databases">
        <title>Genomic Encyclopedia of Type Strains, Phase IV (KMG-IV): sequencing the most valuable type-strain genomes for metagenomic binning, comparative biology and taxonomic classification.</title>
        <authorList>
            <person name="Goeker M."/>
        </authorList>
    </citation>
    <scope>NUCLEOTIDE SEQUENCE [LARGE SCALE GENOMIC DNA]</scope>
    <source>
        <strain evidence="6 7">DSM 29489</strain>
    </source>
</reference>
<keyword evidence="1 3" id="KW-0547">Nucleotide-binding</keyword>
<dbReference type="GO" id="GO:0005524">
    <property type="term" value="F:ATP binding"/>
    <property type="evidence" value="ECO:0007669"/>
    <property type="project" value="UniProtKB-UniRule"/>
</dbReference>
<evidence type="ECO:0000256" key="2">
    <source>
        <dbReference type="ARBA" id="ARBA00022840"/>
    </source>
</evidence>
<dbReference type="SUPFAM" id="SSF52540">
    <property type="entry name" value="P-loop containing nucleoside triphosphate hydrolases"/>
    <property type="match status" value="1"/>
</dbReference>
<name>A0A4R3KAZ8_9FIRM</name>
<evidence type="ECO:0000256" key="1">
    <source>
        <dbReference type="ARBA" id="ARBA00022741"/>
    </source>
</evidence>
<dbReference type="Proteomes" id="UP000295726">
    <property type="component" value="Unassembled WGS sequence"/>
</dbReference>
<dbReference type="RefSeq" id="WP_132379990.1">
    <property type="nucleotide sequence ID" value="NZ_SLZZ01000006.1"/>
</dbReference>
<sequence length="1593" mass="180263">MIDKQELVIELLGQHLAALKVGIIIKGVDGISPESIIAGLASDSQHLYGAAIGYDGVKEHAEKNYDITDSIEKAVLWRSIPECAGRIVVFIKTDTDKLHSLSEFENISTRDISRYLLEKQVNSNNNTPTNNFWSALEKTSDYYTFEAVEDFVNAVARSKRPEDAIPKNMWRLNLLEDNDILGTKSKPEDRLAQNRDMIFAIGQLSEDSRKKLSRSLVRSKAKDKARLQAAYRSLQNFYKYGNQDTLKDLDLTTVQELFSASQKKEKVKKKETPNPTDGPDSDEPDSNTPIRPKELDRLVSDAIVFGDDEEQRDISNLLEELDKHYDTETEENDDSIPPIGGIFEDRSIALDTHQTDLRKLVGKFCGLNSWGGIMETDESVLKDAISADINALHIFDPESKDAVISFVGGIDGNQPLFDFIKQFDEQFDSKGLETLERFTPIIDNLKIARKSLLTHLDLIMYHPVLLFGASEKSKNDLIEYIQAWERLYHAFCNNEPTMRQISPGGTSFIARAILLLDILYVKTPKEWKGILLPLHPIYLWRYYEVFRTLPNKKATLAEEDKEALAKVLTQLPQVLSFIVANNLVTNTSEDRILPCSGSIEMLPTFENKTNRYLGNDGTESIEEILTRWIGFAPYTRNEIRICSVDAPDLIGIIRQVKHFMDKNEVKRVVYDVYLTRNQNGNTELSKLDYSGKDYEIGEFIRNDRIAISIHNCKDSTEVKVALEFRPVHVAFYFDQSSYSIEYGPNSHNLYINPLVITYEYDFDEIQHKGTIFPSSESESGLIGDYNKLLRSADIISNNMNPRTTYNGNADMTAVVSTIKDAQTQWLVVADRDTNNYQPQSAIPIGEMQYDKRMVNAWAADNSRIITQYLDLLRGYNLYPKKDTLVDILRQFGHIASNGLISIPRFGADTQAIDNKKKGLIGTLFAASWYMKKYDDALVASLDDDKARLWLQDSKYGNERADLVGLHYDAVENKLYVEPIEVKTRDESPDATITRDEADSKHFNISGHAAEQIASMVELLREIFYSDKNSMDMFTSARREVLKYQIVSECFRNVHDSDWQKRWYLILKKAFGSGESEGLKIEVSGILLHIKLNEASGGEHIPCKNPDYDDCSIDYWKLTAKEIQHDILGEETKIKESITPDFDNSEESDKETESSDDAFIDTDIEVAKDEMVPDNNAVGLYSRDFSDHGQKVPMVAEGNPSSASILRDSGPTPYETKKNAEKENNGVSRSEIDRLVKDFRRSCGDYHVTLKECNAEDTVVGPSVIRLKFKLGRGQALQGLQSHLEDIGREMKRTGVIIQQVPNSDELLLDVPRLKREKVLFRDVIGSLPKVTSPEQLYFPLGRTPNGTDLFEDLGEMPHMLVGGSTGSGKSVFLFSMLAAMLMTHPRKEDLQLILSSAKLEDFIHFAGLPHLYSGSIISDAEEATRVIKEVVYEESERRGKLLADARVANIIEYNKIATEKLAPIVVVIDEFADLADQLETKKEQNAFYKPVQRIAQAGRSRGIHLVICTQRPEAKLVPSTTKAQLNGRVALRVNDAISSRMIIEEPDAQYLQKHGDMIYRNGDVIERAQGYLIEIPELDEIVQNVIDGKYLKR</sequence>
<dbReference type="InterPro" id="IPR002543">
    <property type="entry name" value="FtsK_dom"/>
</dbReference>
<feature type="binding site" evidence="3">
    <location>
        <begin position="1363"/>
        <end position="1370"/>
    </location>
    <ligand>
        <name>ATP</name>
        <dbReference type="ChEBI" id="CHEBI:30616"/>
    </ligand>
</feature>
<gene>
    <name evidence="6" type="ORF">EDD59_106130</name>
</gene>
<dbReference type="PANTHER" id="PTHR22683:SF1">
    <property type="entry name" value="TYPE VII SECRETION SYSTEM PROTEIN ESSC"/>
    <property type="match status" value="1"/>
</dbReference>
<evidence type="ECO:0000313" key="6">
    <source>
        <dbReference type="EMBL" id="TCS80304.1"/>
    </source>
</evidence>
<feature type="domain" description="FtsK" evidence="5">
    <location>
        <begin position="1346"/>
        <end position="1540"/>
    </location>
</feature>
<dbReference type="InterPro" id="IPR027417">
    <property type="entry name" value="P-loop_NTPase"/>
</dbReference>
<dbReference type="InterPro" id="IPR050206">
    <property type="entry name" value="FtsK/SpoIIIE/SftA"/>
</dbReference>
<evidence type="ECO:0000313" key="7">
    <source>
        <dbReference type="Proteomes" id="UP000295726"/>
    </source>
</evidence>
<evidence type="ECO:0000256" key="3">
    <source>
        <dbReference type="PROSITE-ProRule" id="PRU00289"/>
    </source>
</evidence>
<dbReference type="Pfam" id="PF01580">
    <property type="entry name" value="FtsK_SpoIIIE"/>
    <property type="match status" value="1"/>
</dbReference>
<feature type="compositionally biased region" description="Acidic residues" evidence="4">
    <location>
        <begin position="1142"/>
        <end position="1157"/>
    </location>
</feature>
<dbReference type="PANTHER" id="PTHR22683">
    <property type="entry name" value="SPORULATION PROTEIN RELATED"/>
    <property type="match status" value="1"/>
</dbReference>
<evidence type="ECO:0000259" key="5">
    <source>
        <dbReference type="PROSITE" id="PS50901"/>
    </source>
</evidence>
<feature type="compositionally biased region" description="Basic and acidic residues" evidence="4">
    <location>
        <begin position="1214"/>
        <end position="1226"/>
    </location>
</feature>
<dbReference type="CDD" id="cd01127">
    <property type="entry name" value="TrwB_TraG_TraD_VirD4"/>
    <property type="match status" value="1"/>
</dbReference>
<organism evidence="6 7">
    <name type="scientific">Muricomes intestini</name>
    <dbReference type="NCBI Taxonomy" id="1796634"/>
    <lineage>
        <taxon>Bacteria</taxon>
        <taxon>Bacillati</taxon>
        <taxon>Bacillota</taxon>
        <taxon>Clostridia</taxon>
        <taxon>Lachnospirales</taxon>
        <taxon>Lachnospiraceae</taxon>
        <taxon>Muricomes</taxon>
    </lineage>
</organism>
<dbReference type="Gene3D" id="3.40.50.300">
    <property type="entry name" value="P-loop containing nucleotide triphosphate hydrolases"/>
    <property type="match status" value="1"/>
</dbReference>
<feature type="region of interest" description="Disordered" evidence="4">
    <location>
        <begin position="1133"/>
        <end position="1157"/>
    </location>
</feature>
<dbReference type="Gene3D" id="3.30.980.40">
    <property type="match status" value="1"/>
</dbReference>
<dbReference type="EMBL" id="SLZZ01000006">
    <property type="protein sequence ID" value="TCS80304.1"/>
    <property type="molecule type" value="Genomic_DNA"/>
</dbReference>
<dbReference type="GO" id="GO:0003677">
    <property type="term" value="F:DNA binding"/>
    <property type="evidence" value="ECO:0007669"/>
    <property type="project" value="InterPro"/>
</dbReference>
<evidence type="ECO:0000256" key="4">
    <source>
        <dbReference type="SAM" id="MobiDB-lite"/>
    </source>
</evidence>
<dbReference type="PROSITE" id="PS50901">
    <property type="entry name" value="FTSK"/>
    <property type="match status" value="1"/>
</dbReference>
<accession>A0A4R3KAZ8</accession>